<sequence length="225" mass="25767">MSSFKICGMFKEYLSAARNIQKILSANACLHISKGTRLLKRARKYKRPEDLEDPLYYGKGPKKEVQTALQAIADRGFGRELPPYQPPTDLDEQLQKICKKVFGSDLSKAWKEQSLNDPLMKYKVLTKCIETFRKDVPSSSLHKMKTVEDLFTYYNTPVDSCFPYDAMVRDSEALPPNLYAMPETPAFNPSTDTFLDGITAFPGRKRIVYTKTGEKFEKVIEWPNI</sequence>
<dbReference type="InterPro" id="IPR018305">
    <property type="entry name" value="Ribosomal_m50"/>
</dbReference>
<evidence type="ECO:0000256" key="3">
    <source>
        <dbReference type="ARBA" id="ARBA00022980"/>
    </source>
</evidence>
<dbReference type="GO" id="GO:0005762">
    <property type="term" value="C:mitochondrial large ribosomal subunit"/>
    <property type="evidence" value="ECO:0007669"/>
    <property type="project" value="TreeGrafter"/>
</dbReference>
<keyword evidence="3" id="KW-0689">Ribosomal protein</keyword>
<evidence type="ECO:0000313" key="9">
    <source>
        <dbReference type="Proteomes" id="UP001497382"/>
    </source>
</evidence>
<name>A0AAV1Z0A4_9ARAC</name>
<evidence type="ECO:0000256" key="5">
    <source>
        <dbReference type="ARBA" id="ARBA00023274"/>
    </source>
</evidence>
<dbReference type="Pfam" id="PF10501">
    <property type="entry name" value="Ribosomal_L50"/>
    <property type="match status" value="1"/>
</dbReference>
<gene>
    <name evidence="8" type="ORF">LARSCL_LOCUS2194</name>
</gene>
<protein>
    <recommendedName>
        <fullName evidence="6">Large ribosomal subunit protein mL50</fullName>
    </recommendedName>
    <alternativeName>
        <fullName evidence="7">39S ribosomal protein L50, mitochondrial</fullName>
    </alternativeName>
</protein>
<reference evidence="8 9" key="1">
    <citation type="submission" date="2024-04" db="EMBL/GenBank/DDBJ databases">
        <authorList>
            <person name="Rising A."/>
            <person name="Reimegard J."/>
            <person name="Sonavane S."/>
            <person name="Akerstrom W."/>
            <person name="Nylinder S."/>
            <person name="Hedman E."/>
            <person name="Kallberg Y."/>
        </authorList>
    </citation>
    <scope>NUCLEOTIDE SEQUENCE [LARGE SCALE GENOMIC DNA]</scope>
</reference>
<evidence type="ECO:0000313" key="8">
    <source>
        <dbReference type="EMBL" id="CAL1264854.1"/>
    </source>
</evidence>
<comment type="caution">
    <text evidence="8">The sequence shown here is derived from an EMBL/GenBank/DDBJ whole genome shotgun (WGS) entry which is preliminary data.</text>
</comment>
<comment type="similarity">
    <text evidence="2">Belongs to the mitochondrion-specific ribosomal protein mL50 family.</text>
</comment>
<organism evidence="8 9">
    <name type="scientific">Larinioides sclopetarius</name>
    <dbReference type="NCBI Taxonomy" id="280406"/>
    <lineage>
        <taxon>Eukaryota</taxon>
        <taxon>Metazoa</taxon>
        <taxon>Ecdysozoa</taxon>
        <taxon>Arthropoda</taxon>
        <taxon>Chelicerata</taxon>
        <taxon>Arachnida</taxon>
        <taxon>Araneae</taxon>
        <taxon>Araneomorphae</taxon>
        <taxon>Entelegynae</taxon>
        <taxon>Araneoidea</taxon>
        <taxon>Araneidae</taxon>
        <taxon>Larinioides</taxon>
    </lineage>
</organism>
<evidence type="ECO:0000256" key="2">
    <source>
        <dbReference type="ARBA" id="ARBA00008860"/>
    </source>
</evidence>
<evidence type="ECO:0000256" key="7">
    <source>
        <dbReference type="ARBA" id="ARBA00035398"/>
    </source>
</evidence>
<accession>A0AAV1Z0A4</accession>
<dbReference type="EMBL" id="CAXIEN010000014">
    <property type="protein sequence ID" value="CAL1264854.1"/>
    <property type="molecule type" value="Genomic_DNA"/>
</dbReference>
<dbReference type="PANTHER" id="PTHR31542:SF1">
    <property type="entry name" value="LARGE RIBOSOMAL SUBUNIT PROTEIN ML50"/>
    <property type="match status" value="1"/>
</dbReference>
<keyword evidence="4" id="KW-0496">Mitochondrion</keyword>
<evidence type="ECO:0000256" key="4">
    <source>
        <dbReference type="ARBA" id="ARBA00023128"/>
    </source>
</evidence>
<proteinExistence type="inferred from homology"/>
<evidence type="ECO:0000256" key="6">
    <source>
        <dbReference type="ARBA" id="ARBA00035183"/>
    </source>
</evidence>
<keyword evidence="9" id="KW-1185">Reference proteome</keyword>
<keyword evidence="5" id="KW-0687">Ribonucleoprotein</keyword>
<comment type="subcellular location">
    <subcellularLocation>
        <location evidence="1">Mitochondrion</location>
    </subcellularLocation>
</comment>
<dbReference type="PANTHER" id="PTHR31542">
    <property type="entry name" value="39A RIBOSOMAL PROTEIN L50, MITOCHONDRIAL"/>
    <property type="match status" value="1"/>
</dbReference>
<dbReference type="AlphaFoldDB" id="A0AAV1Z0A4"/>
<evidence type="ECO:0000256" key="1">
    <source>
        <dbReference type="ARBA" id="ARBA00004173"/>
    </source>
</evidence>
<dbReference type="Proteomes" id="UP001497382">
    <property type="component" value="Unassembled WGS sequence"/>
</dbReference>